<evidence type="ECO:0000313" key="3">
    <source>
        <dbReference type="Proteomes" id="UP000094801"/>
    </source>
</evidence>
<dbReference type="Proteomes" id="UP000094801">
    <property type="component" value="Unassembled WGS sequence"/>
</dbReference>
<accession>A0A1E4T727</accession>
<sequence length="65" mass="8070">MNKHQIKVNYTLTIDKLSRNDQSDLLMIFIYLFIYLHIYISMDWHLVIALQYFQKRKVVNLYHHQ</sequence>
<keyword evidence="1" id="KW-1133">Transmembrane helix</keyword>
<organism evidence="2 3">
    <name type="scientific">[Candida] arabinofermentans NRRL YB-2248</name>
    <dbReference type="NCBI Taxonomy" id="983967"/>
    <lineage>
        <taxon>Eukaryota</taxon>
        <taxon>Fungi</taxon>
        <taxon>Dikarya</taxon>
        <taxon>Ascomycota</taxon>
        <taxon>Saccharomycotina</taxon>
        <taxon>Pichiomycetes</taxon>
        <taxon>Pichiales</taxon>
        <taxon>Pichiaceae</taxon>
        <taxon>Ogataea</taxon>
        <taxon>Ogataea/Candida clade</taxon>
    </lineage>
</organism>
<keyword evidence="1" id="KW-0472">Membrane</keyword>
<name>A0A1E4T727_9ASCO</name>
<gene>
    <name evidence="2" type="ORF">CANARDRAFT_97481</name>
</gene>
<proteinExistence type="predicted"/>
<evidence type="ECO:0000256" key="1">
    <source>
        <dbReference type="SAM" id="Phobius"/>
    </source>
</evidence>
<dbReference type="EMBL" id="KV453848">
    <property type="protein sequence ID" value="ODV87542.1"/>
    <property type="molecule type" value="Genomic_DNA"/>
</dbReference>
<keyword evidence="1" id="KW-0812">Transmembrane</keyword>
<reference evidence="3" key="1">
    <citation type="submission" date="2016-04" db="EMBL/GenBank/DDBJ databases">
        <title>Comparative genomics of biotechnologically important yeasts.</title>
        <authorList>
            <consortium name="DOE Joint Genome Institute"/>
            <person name="Riley R."/>
            <person name="Haridas S."/>
            <person name="Wolfe K.H."/>
            <person name="Lopes M.R."/>
            <person name="Hittinger C.T."/>
            <person name="Goker M."/>
            <person name="Salamov A."/>
            <person name="Wisecaver J."/>
            <person name="Long T.M."/>
            <person name="Aerts A.L."/>
            <person name="Barry K."/>
            <person name="Choi C."/>
            <person name="Clum A."/>
            <person name="Coughlan A.Y."/>
            <person name="Deshpande S."/>
            <person name="Douglass A.P."/>
            <person name="Hanson S.J."/>
            <person name="Klenk H.-P."/>
            <person name="Labutti K."/>
            <person name="Lapidus A."/>
            <person name="Lindquist E."/>
            <person name="Lipzen A."/>
            <person name="Meier-Kolthoff J.P."/>
            <person name="Ohm R.A."/>
            <person name="Otillar R.P."/>
            <person name="Pangilinan J."/>
            <person name="Peng Y."/>
            <person name="Rokas A."/>
            <person name="Rosa C.A."/>
            <person name="Scheuner C."/>
            <person name="Sibirny A.A."/>
            <person name="Slot J.C."/>
            <person name="Stielow J.B."/>
            <person name="Sun H."/>
            <person name="Kurtzman C.P."/>
            <person name="Blackwell M."/>
            <person name="Grigoriev I.V."/>
            <person name="Jeffries T.W."/>
        </authorList>
    </citation>
    <scope>NUCLEOTIDE SEQUENCE [LARGE SCALE GENOMIC DNA]</scope>
    <source>
        <strain evidence="3">NRRL YB-2248</strain>
    </source>
</reference>
<keyword evidence="3" id="KW-1185">Reference proteome</keyword>
<feature type="transmembrane region" description="Helical" evidence="1">
    <location>
        <begin position="25"/>
        <end position="47"/>
    </location>
</feature>
<evidence type="ECO:0000313" key="2">
    <source>
        <dbReference type="EMBL" id="ODV87542.1"/>
    </source>
</evidence>
<protein>
    <submittedName>
        <fullName evidence="2">Uncharacterized protein</fullName>
    </submittedName>
</protein>
<dbReference type="AlphaFoldDB" id="A0A1E4T727"/>